<organism evidence="3 4">
    <name type="scientific">Giardia muris</name>
    <dbReference type="NCBI Taxonomy" id="5742"/>
    <lineage>
        <taxon>Eukaryota</taxon>
        <taxon>Metamonada</taxon>
        <taxon>Diplomonadida</taxon>
        <taxon>Hexamitidae</taxon>
        <taxon>Giardiinae</taxon>
        <taxon>Giardia</taxon>
    </lineage>
</organism>
<dbReference type="OrthoDB" id="10256857at2759"/>
<dbReference type="EMBL" id="VDLU01000001">
    <property type="protein sequence ID" value="TNJ29783.1"/>
    <property type="molecule type" value="Genomic_DNA"/>
</dbReference>
<gene>
    <name evidence="3" type="ORF">GMRT_11479</name>
</gene>
<evidence type="ECO:0008006" key="5">
    <source>
        <dbReference type="Google" id="ProtNLM"/>
    </source>
</evidence>
<reference evidence="3 4" key="1">
    <citation type="submission" date="2019-05" db="EMBL/GenBank/DDBJ databases">
        <title>The compact genome of Giardia muris reveals important steps in the evolution of intestinal protozoan parasites.</title>
        <authorList>
            <person name="Xu F."/>
            <person name="Jimenez-Gonzalez A."/>
            <person name="Einarsson E."/>
            <person name="Astvaldsson A."/>
            <person name="Peirasmaki D."/>
            <person name="Eckmann L."/>
            <person name="Andersson J.O."/>
            <person name="Svard S.G."/>
            <person name="Jerlstrom-Hultqvist J."/>
        </authorList>
    </citation>
    <scope>NUCLEOTIDE SEQUENCE [LARGE SCALE GENOMIC DNA]</scope>
    <source>
        <strain evidence="3 4">Roberts-Thomson</strain>
    </source>
</reference>
<dbReference type="VEuPathDB" id="GiardiaDB:GMRT_11479"/>
<feature type="coiled-coil region" evidence="1">
    <location>
        <begin position="386"/>
        <end position="480"/>
    </location>
</feature>
<feature type="coiled-coil region" evidence="1">
    <location>
        <begin position="505"/>
        <end position="571"/>
    </location>
</feature>
<keyword evidence="4" id="KW-1185">Reference proteome</keyword>
<proteinExistence type="predicted"/>
<evidence type="ECO:0000256" key="2">
    <source>
        <dbReference type="SAM" id="MobiDB-lite"/>
    </source>
</evidence>
<evidence type="ECO:0000313" key="3">
    <source>
        <dbReference type="EMBL" id="TNJ29783.1"/>
    </source>
</evidence>
<keyword evidence="1" id="KW-0175">Coiled coil</keyword>
<feature type="compositionally biased region" description="Polar residues" evidence="2">
    <location>
        <begin position="596"/>
        <end position="607"/>
    </location>
</feature>
<comment type="caution">
    <text evidence="3">The sequence shown here is derived from an EMBL/GenBank/DDBJ whole genome shotgun (WGS) entry which is preliminary data.</text>
</comment>
<accession>A0A4Z1T6U2</accession>
<sequence>MSFRRLQGPNARDCELLELREELIDKESILALQEQRRLLEEARRISHQKDQELETMRLSIAQDTARLEALEVALSRTSARKVVLEKELQEREAEAQRHAETAQEARNACVALSARAQEQEARIAALQLELQHAVRDRDSLQTQLQTQKRVCAELEQQQASLTKSVATNDARFDEARRELAAVRESLATVTREAEILAKSNAVNERLAVNGLTVVRASAKKMVQFDRALVALRSQRDFATRYLEAALDRSIGIRRVLQGGGRGDRARNKLRVIVRVAYFVARLMDAKKASNSEYKRLQTDNAMVDTRMNSLGHADVEELDAIINRDDYDQMQRHDVLTVLALRAGVSLGGSYAKANLVADRPPFTRSRPQTRWADSLAPADPTIAQLKEMRHDLHILSETCKKLEENAADTRRALQQKEAACAQLESALTLAKTDKQLLETDVKGLTAKLAATQDDLAEERLNLETKVRELDHTLELLRQSENSLAIRVSEASSLKSKIGILTESLAERDARVLALERDLQRLQGNVRFREAELESARRVVDQLAAETQNTRREAEDRLQLLRDTELALERERTERAERAKRRTLLLEHDALACPQPVSNENRSSYSLLHTKGDSGPYNSEPTRNAWGQNGGGERMDAEQMRRLLSNVAPREPSL</sequence>
<name>A0A4Z1T6U2_GIAMU</name>
<dbReference type="AlphaFoldDB" id="A0A4Z1T6U2"/>
<feature type="coiled-coil region" evidence="1">
    <location>
        <begin position="16"/>
        <end position="192"/>
    </location>
</feature>
<dbReference type="Proteomes" id="UP000315496">
    <property type="component" value="Chromosome 1"/>
</dbReference>
<feature type="compositionally biased region" description="Polar residues" evidence="2">
    <location>
        <begin position="616"/>
        <end position="627"/>
    </location>
</feature>
<evidence type="ECO:0000313" key="4">
    <source>
        <dbReference type="Proteomes" id="UP000315496"/>
    </source>
</evidence>
<evidence type="ECO:0000256" key="1">
    <source>
        <dbReference type="SAM" id="Coils"/>
    </source>
</evidence>
<feature type="region of interest" description="Disordered" evidence="2">
    <location>
        <begin position="595"/>
        <end position="654"/>
    </location>
</feature>
<protein>
    <recommendedName>
        <fullName evidence="5">Coiled-coil protein</fullName>
    </recommendedName>
</protein>